<evidence type="ECO:0000256" key="3">
    <source>
        <dbReference type="ARBA" id="ARBA00022801"/>
    </source>
</evidence>
<evidence type="ECO:0000256" key="2">
    <source>
        <dbReference type="ARBA" id="ARBA00022723"/>
    </source>
</evidence>
<comment type="caution">
    <text evidence="7">The sequence shown here is derived from an EMBL/GenBank/DDBJ whole genome shotgun (WGS) entry which is preliminary data.</text>
</comment>
<dbReference type="CDD" id="cd08071">
    <property type="entry name" value="MPN_DUF2466"/>
    <property type="match status" value="1"/>
</dbReference>
<dbReference type="Pfam" id="PF04002">
    <property type="entry name" value="RadC"/>
    <property type="match status" value="1"/>
</dbReference>
<keyword evidence="3" id="KW-0378">Hydrolase</keyword>
<name>A0A433SDJ4_9BURK</name>
<dbReference type="PANTHER" id="PTHR30471:SF3">
    <property type="entry name" value="UPF0758 PROTEIN YEES-RELATED"/>
    <property type="match status" value="1"/>
</dbReference>
<reference evidence="7 8" key="1">
    <citation type="submission" date="2018-01" db="EMBL/GenBank/DDBJ databases">
        <title>Saezia sanguinis gen. nov., sp. nov., in the order Burkholderiales isolated from human blood.</title>
        <authorList>
            <person name="Medina-Pascual M.J."/>
            <person name="Valdezate S."/>
            <person name="Monzon S."/>
            <person name="Cuesta I."/>
            <person name="Carrasco G."/>
            <person name="Villalon P."/>
            <person name="Saez-Nieto J.A."/>
        </authorList>
    </citation>
    <scope>NUCLEOTIDE SEQUENCE [LARGE SCALE GENOMIC DNA]</scope>
    <source>
        <strain evidence="7 8">CNM695-12</strain>
    </source>
</reference>
<dbReference type="Gene3D" id="3.40.140.10">
    <property type="entry name" value="Cytidine Deaminase, domain 2"/>
    <property type="match status" value="1"/>
</dbReference>
<protein>
    <recommendedName>
        <fullName evidence="6">MPN domain-containing protein</fullName>
    </recommendedName>
</protein>
<evidence type="ECO:0000256" key="4">
    <source>
        <dbReference type="ARBA" id="ARBA00022833"/>
    </source>
</evidence>
<accession>A0A433SDJ4</accession>
<evidence type="ECO:0000313" key="8">
    <source>
        <dbReference type="Proteomes" id="UP000286947"/>
    </source>
</evidence>
<dbReference type="GO" id="GO:0008237">
    <property type="term" value="F:metallopeptidase activity"/>
    <property type="evidence" value="ECO:0007669"/>
    <property type="project" value="UniProtKB-KW"/>
</dbReference>
<keyword evidence="1" id="KW-0645">Protease</keyword>
<keyword evidence="5" id="KW-0482">Metalloprotease</keyword>
<sequence>MEIKLTDKDKRQITHLDDLYGIMQRILLRENKIDREKEHFWIIGFNTAGYILYIELVSLGSVRATIVEPMNVYRIAVMKNATRVIAVHNHPGGSLDPSDNDRDITDRLIQVGHILDIELVDHLIVTPMAYLSFRAIGLMDELETSLKYVPTFQVIEKIRKEEKAIAKEAIKAVKDKADSEKMALMNALLEKDVSIENIAKIMEITPKAVKKILNKK</sequence>
<dbReference type="OrthoDB" id="9804482at2"/>
<keyword evidence="2" id="KW-0479">Metal-binding</keyword>
<dbReference type="EMBL" id="PQSP01000003">
    <property type="protein sequence ID" value="RUS66704.1"/>
    <property type="molecule type" value="Genomic_DNA"/>
</dbReference>
<dbReference type="GO" id="GO:0046872">
    <property type="term" value="F:metal ion binding"/>
    <property type="evidence" value="ECO:0007669"/>
    <property type="project" value="UniProtKB-KW"/>
</dbReference>
<dbReference type="InterPro" id="IPR025657">
    <property type="entry name" value="RadC_JAB"/>
</dbReference>
<dbReference type="GO" id="GO:0006508">
    <property type="term" value="P:proteolysis"/>
    <property type="evidence" value="ECO:0007669"/>
    <property type="project" value="UniProtKB-KW"/>
</dbReference>
<evidence type="ECO:0000256" key="5">
    <source>
        <dbReference type="ARBA" id="ARBA00023049"/>
    </source>
</evidence>
<evidence type="ECO:0000313" key="7">
    <source>
        <dbReference type="EMBL" id="RUS66704.1"/>
    </source>
</evidence>
<evidence type="ECO:0000256" key="1">
    <source>
        <dbReference type="ARBA" id="ARBA00022670"/>
    </source>
</evidence>
<dbReference type="PROSITE" id="PS50249">
    <property type="entry name" value="MPN"/>
    <property type="match status" value="1"/>
</dbReference>
<dbReference type="RefSeq" id="WP_126979721.1">
    <property type="nucleotide sequence ID" value="NZ_PQSP01000003.1"/>
</dbReference>
<dbReference type="PANTHER" id="PTHR30471">
    <property type="entry name" value="DNA REPAIR PROTEIN RADC"/>
    <property type="match status" value="1"/>
</dbReference>
<keyword evidence="4" id="KW-0862">Zinc</keyword>
<organism evidence="7 8">
    <name type="scientific">Saezia sanguinis</name>
    <dbReference type="NCBI Taxonomy" id="1965230"/>
    <lineage>
        <taxon>Bacteria</taxon>
        <taxon>Pseudomonadati</taxon>
        <taxon>Pseudomonadota</taxon>
        <taxon>Betaproteobacteria</taxon>
        <taxon>Burkholderiales</taxon>
        <taxon>Saeziaceae</taxon>
        <taxon>Saezia</taxon>
    </lineage>
</organism>
<evidence type="ECO:0000259" key="6">
    <source>
        <dbReference type="PROSITE" id="PS50249"/>
    </source>
</evidence>
<dbReference type="InterPro" id="IPR001405">
    <property type="entry name" value="UPF0758"/>
</dbReference>
<dbReference type="Proteomes" id="UP000286947">
    <property type="component" value="Unassembled WGS sequence"/>
</dbReference>
<gene>
    <name evidence="7" type="ORF">CUZ56_01494</name>
</gene>
<proteinExistence type="predicted"/>
<dbReference type="AlphaFoldDB" id="A0A433SDJ4"/>
<dbReference type="InterPro" id="IPR037518">
    <property type="entry name" value="MPN"/>
</dbReference>
<keyword evidence="8" id="KW-1185">Reference proteome</keyword>
<feature type="domain" description="MPN" evidence="6">
    <location>
        <begin position="12"/>
        <end position="139"/>
    </location>
</feature>